<gene>
    <name evidence="1" type="ORF">LARSCL_LOCUS2705</name>
</gene>
<sequence>MTRKIPEAAIRSAEELLIHDGRINVFQAGIHGGSSMKSGFELDAFVTQAKTISSLR</sequence>
<evidence type="ECO:0000313" key="2">
    <source>
        <dbReference type="Proteomes" id="UP001497382"/>
    </source>
</evidence>
<organism evidence="1 2">
    <name type="scientific">Larinioides sclopetarius</name>
    <dbReference type="NCBI Taxonomy" id="280406"/>
    <lineage>
        <taxon>Eukaryota</taxon>
        <taxon>Metazoa</taxon>
        <taxon>Ecdysozoa</taxon>
        <taxon>Arthropoda</taxon>
        <taxon>Chelicerata</taxon>
        <taxon>Arachnida</taxon>
        <taxon>Araneae</taxon>
        <taxon>Araneomorphae</taxon>
        <taxon>Entelegynae</taxon>
        <taxon>Araneoidea</taxon>
        <taxon>Araneidae</taxon>
        <taxon>Larinioides</taxon>
    </lineage>
</organism>
<dbReference type="EMBL" id="CAXIEN010000019">
    <property type="protein sequence ID" value="CAL1265732.1"/>
    <property type="molecule type" value="Genomic_DNA"/>
</dbReference>
<evidence type="ECO:0000313" key="1">
    <source>
        <dbReference type="EMBL" id="CAL1265732.1"/>
    </source>
</evidence>
<feature type="non-terminal residue" evidence="1">
    <location>
        <position position="56"/>
    </location>
</feature>
<dbReference type="Proteomes" id="UP001497382">
    <property type="component" value="Unassembled WGS sequence"/>
</dbReference>
<accession>A0AAV1Z2L6</accession>
<protein>
    <submittedName>
        <fullName evidence="1">Uncharacterized protein</fullName>
    </submittedName>
</protein>
<dbReference type="AlphaFoldDB" id="A0AAV1Z2L6"/>
<keyword evidence="2" id="KW-1185">Reference proteome</keyword>
<proteinExistence type="predicted"/>
<comment type="caution">
    <text evidence="1">The sequence shown here is derived from an EMBL/GenBank/DDBJ whole genome shotgun (WGS) entry which is preliminary data.</text>
</comment>
<reference evidence="1 2" key="1">
    <citation type="submission" date="2024-04" db="EMBL/GenBank/DDBJ databases">
        <authorList>
            <person name="Rising A."/>
            <person name="Reimegard J."/>
            <person name="Sonavane S."/>
            <person name="Akerstrom W."/>
            <person name="Nylinder S."/>
            <person name="Hedman E."/>
            <person name="Kallberg Y."/>
        </authorList>
    </citation>
    <scope>NUCLEOTIDE SEQUENCE [LARGE SCALE GENOMIC DNA]</scope>
</reference>
<name>A0AAV1Z2L6_9ARAC</name>